<evidence type="ECO:0000313" key="4">
    <source>
        <dbReference type="EMBL" id="TFD78815.1"/>
    </source>
</evidence>
<dbReference type="OrthoDB" id="5243844at2"/>
<reference evidence="4 5" key="1">
    <citation type="submission" date="2019-03" db="EMBL/GenBank/DDBJ databases">
        <title>Genomics of glacier-inhabiting Cryobacterium strains.</title>
        <authorList>
            <person name="Liu Q."/>
            <person name="Xin Y.-H."/>
        </authorList>
    </citation>
    <scope>NUCLEOTIDE SEQUENCE [LARGE SCALE GENOMIC DNA]</scope>
    <source>
        <strain evidence="4 5">CGMCC 1.4292</strain>
    </source>
</reference>
<proteinExistence type="predicted"/>
<evidence type="ECO:0000256" key="1">
    <source>
        <dbReference type="ARBA" id="ARBA00023015"/>
    </source>
</evidence>
<name>A0A4Y8KNA6_9MICO</name>
<keyword evidence="1" id="KW-0805">Transcription regulation</keyword>
<dbReference type="SMART" id="SM00895">
    <property type="entry name" value="FCD"/>
    <property type="match status" value="1"/>
</dbReference>
<dbReference type="SUPFAM" id="SSF46785">
    <property type="entry name" value="Winged helix' DNA-binding domain"/>
    <property type="match status" value="1"/>
</dbReference>
<dbReference type="InterPro" id="IPR000524">
    <property type="entry name" value="Tscrpt_reg_HTH_GntR"/>
</dbReference>
<dbReference type="AlphaFoldDB" id="A0A4Y8KNA6"/>
<organism evidence="4 5">
    <name type="scientific">Cryobacterium psychrophilum</name>
    <dbReference type="NCBI Taxonomy" id="41988"/>
    <lineage>
        <taxon>Bacteria</taxon>
        <taxon>Bacillati</taxon>
        <taxon>Actinomycetota</taxon>
        <taxon>Actinomycetes</taxon>
        <taxon>Micrococcales</taxon>
        <taxon>Microbacteriaceae</taxon>
        <taxon>Cryobacterium</taxon>
    </lineage>
</organism>
<sequence>MVISVAATSIVDAIATDLRSRLFAGEITGQMPLTETDLAASYDVARPTAKAAIERLVGEGLLVRGAHKTARVAELGPEAVRDIYLARAYLESEVLRRLAHTRTVPTDAVIANREIAEFTDGSPLDLVEPDMRFHLSLIDAMGNERMSKMYRSLVSEVRLCMTRVQGLNLLGPGLIHAEHQKILELLREGEGEAAALLLDDHLGRARERLVEALGGEAGPEARVPDLPPAEETHLDHG</sequence>
<keyword evidence="5" id="KW-1185">Reference proteome</keyword>
<dbReference type="InterPro" id="IPR008920">
    <property type="entry name" value="TF_FadR/GntR_C"/>
</dbReference>
<dbReference type="RefSeq" id="WP_134174528.1">
    <property type="nucleotide sequence ID" value="NZ_SODI01000001.1"/>
</dbReference>
<dbReference type="Gene3D" id="1.10.10.10">
    <property type="entry name" value="Winged helix-like DNA-binding domain superfamily/Winged helix DNA-binding domain"/>
    <property type="match status" value="1"/>
</dbReference>
<evidence type="ECO:0000313" key="5">
    <source>
        <dbReference type="Proteomes" id="UP000298218"/>
    </source>
</evidence>
<dbReference type="Proteomes" id="UP000298218">
    <property type="component" value="Unassembled WGS sequence"/>
</dbReference>
<evidence type="ECO:0000256" key="2">
    <source>
        <dbReference type="ARBA" id="ARBA00023125"/>
    </source>
</evidence>
<dbReference type="EMBL" id="SOHQ01000027">
    <property type="protein sequence ID" value="TFD78815.1"/>
    <property type="molecule type" value="Genomic_DNA"/>
</dbReference>
<protein>
    <submittedName>
        <fullName evidence="4">GntR family transcriptional regulator</fullName>
    </submittedName>
</protein>
<dbReference type="InterPro" id="IPR036388">
    <property type="entry name" value="WH-like_DNA-bd_sf"/>
</dbReference>
<dbReference type="PANTHER" id="PTHR43537">
    <property type="entry name" value="TRANSCRIPTIONAL REGULATOR, GNTR FAMILY"/>
    <property type="match status" value="1"/>
</dbReference>
<dbReference type="PANTHER" id="PTHR43537:SF5">
    <property type="entry name" value="UXU OPERON TRANSCRIPTIONAL REGULATOR"/>
    <property type="match status" value="1"/>
</dbReference>
<dbReference type="Gene3D" id="1.20.120.530">
    <property type="entry name" value="GntR ligand-binding domain-like"/>
    <property type="match status" value="1"/>
</dbReference>
<accession>A0A4Y8KNA6</accession>
<dbReference type="InterPro" id="IPR011711">
    <property type="entry name" value="GntR_C"/>
</dbReference>
<dbReference type="Pfam" id="PF00392">
    <property type="entry name" value="GntR"/>
    <property type="match status" value="1"/>
</dbReference>
<keyword evidence="3" id="KW-0804">Transcription</keyword>
<gene>
    <name evidence="4" type="ORF">E3T53_08440</name>
</gene>
<dbReference type="SUPFAM" id="SSF48008">
    <property type="entry name" value="GntR ligand-binding domain-like"/>
    <property type="match status" value="1"/>
</dbReference>
<dbReference type="GO" id="GO:0003700">
    <property type="term" value="F:DNA-binding transcription factor activity"/>
    <property type="evidence" value="ECO:0007669"/>
    <property type="project" value="InterPro"/>
</dbReference>
<comment type="caution">
    <text evidence="4">The sequence shown here is derived from an EMBL/GenBank/DDBJ whole genome shotgun (WGS) entry which is preliminary data.</text>
</comment>
<dbReference type="PROSITE" id="PS50949">
    <property type="entry name" value="HTH_GNTR"/>
    <property type="match status" value="1"/>
</dbReference>
<dbReference type="InterPro" id="IPR036390">
    <property type="entry name" value="WH_DNA-bd_sf"/>
</dbReference>
<keyword evidence="2" id="KW-0238">DNA-binding</keyword>
<dbReference type="Pfam" id="PF07729">
    <property type="entry name" value="FCD"/>
    <property type="match status" value="1"/>
</dbReference>
<evidence type="ECO:0000256" key="3">
    <source>
        <dbReference type="ARBA" id="ARBA00023163"/>
    </source>
</evidence>
<dbReference type="GO" id="GO:0003677">
    <property type="term" value="F:DNA binding"/>
    <property type="evidence" value="ECO:0007669"/>
    <property type="project" value="UniProtKB-KW"/>
</dbReference>